<dbReference type="EMBL" id="FPHM01000173">
    <property type="protein sequence ID" value="SFV70833.1"/>
    <property type="molecule type" value="Genomic_DNA"/>
</dbReference>
<keyword evidence="2" id="KW-0233">DNA recombination</keyword>
<gene>
    <name evidence="5" type="ORF">MNB_SV-13-2050</name>
</gene>
<dbReference type="InterPro" id="IPR002104">
    <property type="entry name" value="Integrase_catalytic"/>
</dbReference>
<evidence type="ECO:0000259" key="4">
    <source>
        <dbReference type="PROSITE" id="PS51900"/>
    </source>
</evidence>
<evidence type="ECO:0000313" key="5">
    <source>
        <dbReference type="EMBL" id="SFV70833.1"/>
    </source>
</evidence>
<dbReference type="InterPro" id="IPR011010">
    <property type="entry name" value="DNA_brk_join_enz"/>
</dbReference>
<feature type="domain" description="Core-binding (CB)" evidence="4">
    <location>
        <begin position="3"/>
        <end position="100"/>
    </location>
</feature>
<protein>
    <submittedName>
        <fullName evidence="5">Integrase-recombinase protein XERCD family</fullName>
    </submittedName>
</protein>
<evidence type="ECO:0000259" key="3">
    <source>
        <dbReference type="PROSITE" id="PS51898"/>
    </source>
</evidence>
<dbReference type="SUPFAM" id="SSF56349">
    <property type="entry name" value="DNA breaking-rejoining enzymes"/>
    <property type="match status" value="1"/>
</dbReference>
<accession>A0A1W1CYM4</accession>
<dbReference type="InterPro" id="IPR013762">
    <property type="entry name" value="Integrase-like_cat_sf"/>
</dbReference>
<sequence length="317" mass="37836">MKLQLGNIEDDYKRWLKSYKRHLKYKDVSKNTLEVYTRVLEQLLAFIEMQNLAKKLKDMNKDFFLDFIDYREENSRHGYFSKKTKQLYVSILKYFFVYISDNNDEFYTFENEFKITQKGTNKGKKVKYLSDEEVNILMDYIEDRRLNRGTYYDFIYSLGIKLMLYAGLRVSEVLALKLKDISISSLLDSEGNKDMYEIHLAHTKSGEEQTALIKRVDIEEELFYFSENYKNKNYIFIAYKKETLIHRSNFYIGVKTLMQKAGLDKKGLHIFRHTCAMQLYRKSKDILVTKEKLRHSDIKTTMIYAHAEKSDVADAMR</sequence>
<feature type="domain" description="Tyr recombinase" evidence="3">
    <location>
        <begin position="124"/>
        <end position="317"/>
    </location>
</feature>
<dbReference type="CDD" id="cd00796">
    <property type="entry name" value="INT_Rci_Hp1_C"/>
    <property type="match status" value="1"/>
</dbReference>
<dbReference type="PANTHER" id="PTHR30349">
    <property type="entry name" value="PHAGE INTEGRASE-RELATED"/>
    <property type="match status" value="1"/>
</dbReference>
<dbReference type="Gene3D" id="1.10.443.10">
    <property type="entry name" value="Intergrase catalytic core"/>
    <property type="match status" value="1"/>
</dbReference>
<dbReference type="InterPro" id="IPR010998">
    <property type="entry name" value="Integrase_recombinase_N"/>
</dbReference>
<organism evidence="5">
    <name type="scientific">hydrothermal vent metagenome</name>
    <dbReference type="NCBI Taxonomy" id="652676"/>
    <lineage>
        <taxon>unclassified sequences</taxon>
        <taxon>metagenomes</taxon>
        <taxon>ecological metagenomes</taxon>
    </lineage>
</organism>
<dbReference type="InterPro" id="IPR044068">
    <property type="entry name" value="CB"/>
</dbReference>
<dbReference type="GO" id="GO:0003677">
    <property type="term" value="F:DNA binding"/>
    <property type="evidence" value="ECO:0007669"/>
    <property type="project" value="UniProtKB-KW"/>
</dbReference>
<dbReference type="GO" id="GO:0006310">
    <property type="term" value="P:DNA recombination"/>
    <property type="evidence" value="ECO:0007669"/>
    <property type="project" value="UniProtKB-KW"/>
</dbReference>
<dbReference type="Gene3D" id="1.10.150.130">
    <property type="match status" value="1"/>
</dbReference>
<dbReference type="InterPro" id="IPR050090">
    <property type="entry name" value="Tyrosine_recombinase_XerCD"/>
</dbReference>
<proteinExistence type="predicted"/>
<dbReference type="PANTHER" id="PTHR30349:SF41">
    <property type="entry name" value="INTEGRASE_RECOMBINASE PROTEIN MJ0367-RELATED"/>
    <property type="match status" value="1"/>
</dbReference>
<reference evidence="5" key="1">
    <citation type="submission" date="2016-10" db="EMBL/GenBank/DDBJ databases">
        <authorList>
            <person name="de Groot N.N."/>
        </authorList>
    </citation>
    <scope>NUCLEOTIDE SEQUENCE</scope>
</reference>
<evidence type="ECO:0000256" key="1">
    <source>
        <dbReference type="ARBA" id="ARBA00023125"/>
    </source>
</evidence>
<dbReference type="Pfam" id="PF00589">
    <property type="entry name" value="Phage_integrase"/>
    <property type="match status" value="1"/>
</dbReference>
<dbReference type="AlphaFoldDB" id="A0A1W1CYM4"/>
<name>A0A1W1CYM4_9ZZZZ</name>
<dbReference type="PROSITE" id="PS51898">
    <property type="entry name" value="TYR_RECOMBINASE"/>
    <property type="match status" value="1"/>
</dbReference>
<dbReference type="PROSITE" id="PS51900">
    <property type="entry name" value="CB"/>
    <property type="match status" value="1"/>
</dbReference>
<keyword evidence="1" id="KW-0238">DNA-binding</keyword>
<evidence type="ECO:0000256" key="2">
    <source>
        <dbReference type="ARBA" id="ARBA00023172"/>
    </source>
</evidence>
<dbReference type="GO" id="GO:0015074">
    <property type="term" value="P:DNA integration"/>
    <property type="evidence" value="ECO:0007669"/>
    <property type="project" value="InterPro"/>
</dbReference>